<evidence type="ECO:0000313" key="5">
    <source>
        <dbReference type="Proteomes" id="UP001190700"/>
    </source>
</evidence>
<feature type="region of interest" description="Disordered" evidence="1">
    <location>
        <begin position="1455"/>
        <end position="1494"/>
    </location>
</feature>
<gene>
    <name evidence="4" type="ORF">CYMTET_49650</name>
</gene>
<feature type="region of interest" description="Disordered" evidence="1">
    <location>
        <begin position="100"/>
        <end position="144"/>
    </location>
</feature>
<dbReference type="Proteomes" id="UP001190700">
    <property type="component" value="Unassembled WGS sequence"/>
</dbReference>
<reference evidence="4 5" key="1">
    <citation type="journal article" date="2015" name="Genome Biol. Evol.">
        <title>Comparative Genomics of a Bacterivorous Green Alga Reveals Evolutionary Causalities and Consequences of Phago-Mixotrophic Mode of Nutrition.</title>
        <authorList>
            <person name="Burns J.A."/>
            <person name="Paasch A."/>
            <person name="Narechania A."/>
            <person name="Kim E."/>
        </authorList>
    </citation>
    <scope>NUCLEOTIDE SEQUENCE [LARGE SCALE GENOMIC DNA]</scope>
    <source>
        <strain evidence="4 5">PLY_AMNH</strain>
    </source>
</reference>
<protein>
    <recommendedName>
        <fullName evidence="3">Tyrosine-protein kinase ephrin type A/B receptor-like domain-containing protein</fullName>
    </recommendedName>
</protein>
<feature type="transmembrane region" description="Helical" evidence="2">
    <location>
        <begin position="1323"/>
        <end position="1342"/>
    </location>
</feature>
<comment type="caution">
    <text evidence="4">The sequence shown here is derived from an EMBL/GenBank/DDBJ whole genome shotgun (WGS) entry which is preliminary data.</text>
</comment>
<feature type="compositionally biased region" description="Low complexity" evidence="1">
    <location>
        <begin position="1464"/>
        <end position="1479"/>
    </location>
</feature>
<feature type="region of interest" description="Disordered" evidence="1">
    <location>
        <begin position="1798"/>
        <end position="1825"/>
    </location>
</feature>
<dbReference type="PANTHER" id="PTHR11319">
    <property type="entry name" value="G PROTEIN-COUPLED RECEPTOR-RELATED"/>
    <property type="match status" value="1"/>
</dbReference>
<feature type="compositionally biased region" description="Polar residues" evidence="1">
    <location>
        <begin position="1813"/>
        <end position="1825"/>
    </location>
</feature>
<feature type="transmembrane region" description="Helical" evidence="2">
    <location>
        <begin position="1369"/>
        <end position="1393"/>
    </location>
</feature>
<dbReference type="Pfam" id="PF07699">
    <property type="entry name" value="Ephrin_rec_like"/>
    <property type="match status" value="1"/>
</dbReference>
<sequence length="1839" mass="202019">MQSDDATVHTDEWAEQRSSLFTPCDAVSSKTLGKLGLCPRKAVTSLATRRSTRKGTCTCSRTIGSLLEKCSFLGGWSQLSLAIHSCIDTTAVLTSTWKGGTAAPTTSDHNEYPPTVSIPPPQLASPSTPPPPPPPPPGFAAIPITRTPENSEATTVTLTFGGDDVAAFACQLDEAPMSNCTSPFEVTWLVAGNHTFMLNATLDSGVTLSKQHRWTVAPRLRFTSDSLYSTLSVQNRRTEFLELQPTSDDTVYITSTDFFIEQVQWWEKVYADANTSNAVEQSAYSDNSQLQVYTSKGTHGVIEVDLISSSMVNITSTRSYTVVVVVGDNHAIDFTSVVNATIFLTVYVQSTLLLVPSSGDVVPYSGQQARVVVAGQDVLVGDVSIINVGTGINSNDGSTACSAATTFNITAQENQTWVRVEPGNGTMSNTGDIQTLRIVVLQKLDKSVTNQIATFRISNTVDGLLYVQELRVLLTVVADAISNRSIAKRVDDGLALKTGDSAKWMVTPLDRFSNALTEGDAMFLVDVFRTELQPATHKELDGQPAAPFNESTSRYTSQVDSMVPYGAYVVYVRFVNRELQQEALEELPASNWTDPQGCALLGLPLEYYFSPVLCYEDRDHQVADESGMSCECNAGYYNAVADTDDGQIFCQACGYGRYGHMSTSRGQDEACSLCNYEGSTDGLTTLRPDARSLEECVCTEGYYHTPDNLQQCTACEPGFYQDQTNSSSCAACPIGTHSQDTGRADVCSQQCVEREVAPREGLAECLPCAPDTHAEYACLLNGSWYENDLVFCLQFAAETLQAICVCDDGFYQSDSDDNDTFVNQTCEKCSEGAKCEYGLMRGLAGYWRRDTGQTKFYKCTPEDACLGEVTSETYSRDNLLGRYFTTGQVELVESSQLSSCREGHAAVLCGACEEGWGLGDDGSCEDCGIKRSGLGAYILSLLTVMLLVMWLQRPFYQDVEVKLRQKAVSAARRARASSIVSLTQIRHYSVSALQQLRVAGKKKKLEKMSKTRSWKAEGRHYVSSFSDVHKSTGSIDLERATSLTIPDNRFQAAPSIARAASSIICRDSMLTSFEEPAGAGMGTLDDMGRQSNDTGGELEQEHGRDVYAKPAADTRKSIQMRRMRSSNSINLTNGRTRTLRAAREASPGNMAQEPAMVTSESIGSNKTIILEVLKEQTVQENVMKLADLAQVATDDAPAMETSSESPSLDLSSLKQIAAVLLGFSQILASYTTVYNVSWPDGFSNFLRALMVFNFSIPKFPGLPDLSCSLAGTDFLTTHAACIWVPFVSVAFMYMIATISFRMQKKRRHMTDAIQYQIFIIRSASLLLYISYICISSVMLSYFNCVAVHDEYYLVADLHMQCWVGPHRRYLPLAVLGVVLYPIGLPAFFYMLMVKYRVPLLAKMKRRACALHAAREKLDPTYGAKNLIQRQDPLLALETVTIDELCTLVSKIQKAPGSKRGSELGNNDNGAADAASSKAATHLRSTSSSLVHRGHIRRNDTRGDAEVLIDKLLEWMLMNNIDMLNSLRVYWNNAADCMTDEKETRSKGPVQTRWARLEGEAMMHAGFIFGAYHAEAWWYDIADLLRKLCLACAIVYLGESSITQLLVAMTICFAAICVNLSLHPDATPVVQIFTTTTHGVLLYTLVLATYISCTETTAVGEAILEHLLIWPVSLVYVAFFVYVATFSRRRKKFPMHTDIVWISNTDYNDAYENEEQGAEIDTRHSIAMSNMDGDDDTGDNCSADRQDEHAMKGMLNLLSCQTACKAAETMELVDNDSTSSRTGNCARDKRELSIAMTEDGDPCESVEGAHPPSNDFQESHSQQTGLQIRMNPLFATIKSQ</sequence>
<keyword evidence="2" id="KW-1133">Transmembrane helix</keyword>
<evidence type="ECO:0000256" key="1">
    <source>
        <dbReference type="SAM" id="MobiDB-lite"/>
    </source>
</evidence>
<keyword evidence="5" id="KW-1185">Reference proteome</keyword>
<dbReference type="PANTHER" id="PTHR11319:SF35">
    <property type="entry name" value="OUTER MEMBRANE PROTEIN PMPC-RELATED"/>
    <property type="match status" value="1"/>
</dbReference>
<dbReference type="SMART" id="SM01411">
    <property type="entry name" value="Ephrin_rec_like"/>
    <property type="match status" value="3"/>
</dbReference>
<feature type="transmembrane region" description="Helical" evidence="2">
    <location>
        <begin position="1628"/>
        <end position="1650"/>
    </location>
</feature>
<feature type="region of interest" description="Disordered" evidence="1">
    <location>
        <begin position="1079"/>
        <end position="1115"/>
    </location>
</feature>
<feature type="transmembrane region" description="Helical" evidence="2">
    <location>
        <begin position="1601"/>
        <end position="1621"/>
    </location>
</feature>
<feature type="compositionally biased region" description="Basic and acidic residues" evidence="1">
    <location>
        <begin position="1099"/>
        <end position="1115"/>
    </location>
</feature>
<evidence type="ECO:0000313" key="4">
    <source>
        <dbReference type="EMBL" id="KAK3240508.1"/>
    </source>
</evidence>
<keyword evidence="2" id="KW-0472">Membrane</keyword>
<feature type="compositionally biased region" description="Pro residues" evidence="1">
    <location>
        <begin position="116"/>
        <end position="138"/>
    </location>
</feature>
<accession>A0AAE0BPQ3</accession>
<feature type="domain" description="Tyrosine-protein kinase ephrin type A/B receptor-like" evidence="3">
    <location>
        <begin position="701"/>
        <end position="742"/>
    </location>
</feature>
<evidence type="ECO:0000256" key="2">
    <source>
        <dbReference type="SAM" id="Phobius"/>
    </source>
</evidence>
<dbReference type="EMBL" id="LGRX02033622">
    <property type="protein sequence ID" value="KAK3240508.1"/>
    <property type="molecule type" value="Genomic_DNA"/>
</dbReference>
<organism evidence="4 5">
    <name type="scientific">Cymbomonas tetramitiformis</name>
    <dbReference type="NCBI Taxonomy" id="36881"/>
    <lineage>
        <taxon>Eukaryota</taxon>
        <taxon>Viridiplantae</taxon>
        <taxon>Chlorophyta</taxon>
        <taxon>Pyramimonadophyceae</taxon>
        <taxon>Pyramimonadales</taxon>
        <taxon>Pyramimonadaceae</taxon>
        <taxon>Cymbomonas</taxon>
    </lineage>
</organism>
<name>A0AAE0BPQ3_9CHLO</name>
<keyword evidence="2" id="KW-0812">Transmembrane</keyword>
<proteinExistence type="predicted"/>
<evidence type="ECO:0000259" key="3">
    <source>
        <dbReference type="Pfam" id="PF07699"/>
    </source>
</evidence>
<feature type="transmembrane region" description="Helical" evidence="2">
    <location>
        <begin position="1282"/>
        <end position="1302"/>
    </location>
</feature>
<feature type="transmembrane region" description="Helical" evidence="2">
    <location>
        <begin position="1662"/>
        <end position="1684"/>
    </location>
</feature>
<dbReference type="InterPro" id="IPR011641">
    <property type="entry name" value="Tyr-kin_ephrin_A/B_rcpt-like"/>
</dbReference>
<dbReference type="Gene3D" id="2.10.50.10">
    <property type="entry name" value="Tumor Necrosis Factor Receptor, subunit A, domain 2"/>
    <property type="match status" value="1"/>
</dbReference>